<dbReference type="Proteomes" id="UP001519287">
    <property type="component" value="Unassembled WGS sequence"/>
</dbReference>
<dbReference type="EMBL" id="JAGGLB010000017">
    <property type="protein sequence ID" value="MBP1993253.1"/>
    <property type="molecule type" value="Genomic_DNA"/>
</dbReference>
<reference evidence="2 3" key="1">
    <citation type="submission" date="2021-03" db="EMBL/GenBank/DDBJ databases">
        <title>Genomic Encyclopedia of Type Strains, Phase IV (KMG-IV): sequencing the most valuable type-strain genomes for metagenomic binning, comparative biology and taxonomic classification.</title>
        <authorList>
            <person name="Goeker M."/>
        </authorList>
    </citation>
    <scope>NUCLEOTIDE SEQUENCE [LARGE SCALE GENOMIC DNA]</scope>
    <source>
        <strain evidence="2 3">DSM 26048</strain>
    </source>
</reference>
<dbReference type="SUPFAM" id="SSF55729">
    <property type="entry name" value="Acyl-CoA N-acyltransferases (Nat)"/>
    <property type="match status" value="1"/>
</dbReference>
<evidence type="ECO:0000313" key="3">
    <source>
        <dbReference type="Proteomes" id="UP001519287"/>
    </source>
</evidence>
<comment type="caution">
    <text evidence="2">The sequence shown here is derived from an EMBL/GenBank/DDBJ whole genome shotgun (WGS) entry which is preliminary data.</text>
</comment>
<keyword evidence="3" id="KW-1185">Reference proteome</keyword>
<organism evidence="2 3">
    <name type="scientific">Paenibacillus eucommiae</name>
    <dbReference type="NCBI Taxonomy" id="1355755"/>
    <lineage>
        <taxon>Bacteria</taxon>
        <taxon>Bacillati</taxon>
        <taxon>Bacillota</taxon>
        <taxon>Bacilli</taxon>
        <taxon>Bacillales</taxon>
        <taxon>Paenibacillaceae</taxon>
        <taxon>Paenibacillus</taxon>
    </lineage>
</organism>
<dbReference type="InterPro" id="IPR000182">
    <property type="entry name" value="GNAT_dom"/>
</dbReference>
<name>A0ABS4J0B7_9BACL</name>
<dbReference type="Gene3D" id="3.40.630.30">
    <property type="match status" value="1"/>
</dbReference>
<sequence length="312" mass="36163">MSYIVREYEECDLDQVSSISRSVYDNKAGSFSIVSNLQDKRMLRKYVVAGEDGQIIGCGLLWEQSTKPYLILKVEILFSDNENLMGADNLYTYIENDIKIINPNVLQARMFDDQEHLLELYRNKGFAKNHSMMHDYLNVTDYEPTPNAELENRLRLRNIFLTTLSKEQVSDINYFQKLQMLNTNTWADYPTDPLLPPSSPSDYWLSHEDNIPDAYFIAKIGQLYIGYSHLMKMIFNSNDLIQGLTASLREFRGIGIATALKIKGIEYAKRNGYNGIFTSYRNTNISMGKVNRKLGWRPNYCEVRLEKILHIN</sequence>
<accession>A0ABS4J0B7</accession>
<evidence type="ECO:0000259" key="1">
    <source>
        <dbReference type="PROSITE" id="PS51186"/>
    </source>
</evidence>
<feature type="domain" description="N-acetyltransferase" evidence="1">
    <location>
        <begin position="167"/>
        <end position="310"/>
    </location>
</feature>
<evidence type="ECO:0000313" key="2">
    <source>
        <dbReference type="EMBL" id="MBP1993253.1"/>
    </source>
</evidence>
<dbReference type="InterPro" id="IPR016181">
    <property type="entry name" value="Acyl_CoA_acyltransferase"/>
</dbReference>
<gene>
    <name evidence="2" type="ORF">J2Z66_004870</name>
</gene>
<proteinExistence type="predicted"/>
<dbReference type="PROSITE" id="PS51186">
    <property type="entry name" value="GNAT"/>
    <property type="match status" value="1"/>
</dbReference>
<protein>
    <submittedName>
        <fullName evidence="2">GNAT superfamily N-acetyltransferase</fullName>
    </submittedName>
</protein>
<dbReference type="RefSeq" id="WP_209974929.1">
    <property type="nucleotide sequence ID" value="NZ_JAGGLB010000017.1"/>
</dbReference>